<dbReference type="RefSeq" id="WP_235702652.1">
    <property type="nucleotide sequence ID" value="NZ_JAKGBZ010000002.1"/>
</dbReference>
<gene>
    <name evidence="2" type="ORF">L2A60_01775</name>
</gene>
<reference evidence="2 3" key="1">
    <citation type="submission" date="2022-01" db="EMBL/GenBank/DDBJ databases">
        <authorList>
            <person name="Won M."/>
            <person name="Kim S.-J."/>
            <person name="Kwon S.-W."/>
        </authorList>
    </citation>
    <scope>NUCLEOTIDE SEQUENCE [LARGE SCALE GENOMIC DNA]</scope>
    <source>
        <strain evidence="2 3">KCTC 23505</strain>
    </source>
</reference>
<accession>A0ABS9DRN4</accession>
<sequence>MAHALRGRSAVVGIGTAGLGEAPGRTAMELLAQASLAAIADAGLSLADIDGIFAATSSHAFPTLSVAEYLGLRPRFFDGTNIGGASFEMHLLQAALALDAGLCDVALICYGSNQRTASGRLVSMSETQWHEAPYRPRHPITAYALAASRHMHLYGTTRAMLAEVAVAARQWANWNPDAFARGKLSREDVLSSRMISDPLTKYDCCLVTDGGGACVMVRADRARDLKRKPAFLLGAAGAHSHRSIAQMRDLTVTAAAESGPRAFEMAGLALGDVDLVMLYDAFTINTILFLEDLGFCPKGEGGRFVQDGAIAPGGRLAVNTNGGGLSCVHPGMYGMFLIIEAVTQLRGDAGERQLPRCEVALCHGNGGTLSSQVTALLGSAATVTQ</sequence>
<feature type="domain" description="Thiolase C-terminal" evidence="1">
    <location>
        <begin position="237"/>
        <end position="378"/>
    </location>
</feature>
<protein>
    <submittedName>
        <fullName evidence="2">Thiolase</fullName>
    </submittedName>
</protein>
<dbReference type="InterPro" id="IPR016039">
    <property type="entry name" value="Thiolase-like"/>
</dbReference>
<comment type="caution">
    <text evidence="2">The sequence shown here is derived from an EMBL/GenBank/DDBJ whole genome shotgun (WGS) entry which is preliminary data.</text>
</comment>
<dbReference type="Pfam" id="PF22691">
    <property type="entry name" value="Thiolase_C_1"/>
    <property type="match status" value="1"/>
</dbReference>
<evidence type="ECO:0000313" key="3">
    <source>
        <dbReference type="Proteomes" id="UP001521209"/>
    </source>
</evidence>
<organism evidence="2 3">
    <name type="scientific">Acidiphilium iwatense</name>
    <dbReference type="NCBI Taxonomy" id="768198"/>
    <lineage>
        <taxon>Bacteria</taxon>
        <taxon>Pseudomonadati</taxon>
        <taxon>Pseudomonadota</taxon>
        <taxon>Alphaproteobacteria</taxon>
        <taxon>Acetobacterales</taxon>
        <taxon>Acidocellaceae</taxon>
        <taxon>Acidiphilium</taxon>
    </lineage>
</organism>
<evidence type="ECO:0000313" key="2">
    <source>
        <dbReference type="EMBL" id="MCF3945413.1"/>
    </source>
</evidence>
<dbReference type="EMBL" id="JAKGBZ010000002">
    <property type="protein sequence ID" value="MCF3945413.1"/>
    <property type="molecule type" value="Genomic_DNA"/>
</dbReference>
<dbReference type="NCBIfam" id="NF004811">
    <property type="entry name" value="PRK06158.1"/>
    <property type="match status" value="1"/>
</dbReference>
<keyword evidence="3" id="KW-1185">Reference proteome</keyword>
<dbReference type="InterPro" id="IPR002155">
    <property type="entry name" value="Thiolase"/>
</dbReference>
<dbReference type="PANTHER" id="PTHR42870">
    <property type="entry name" value="ACETYL-COA C-ACETYLTRANSFERASE"/>
    <property type="match status" value="1"/>
</dbReference>
<dbReference type="SUPFAM" id="SSF53901">
    <property type="entry name" value="Thiolase-like"/>
    <property type="match status" value="2"/>
</dbReference>
<dbReference type="Gene3D" id="3.40.47.10">
    <property type="match status" value="1"/>
</dbReference>
<dbReference type="PIRSF" id="PIRSF000429">
    <property type="entry name" value="Ac-CoA_Ac_transf"/>
    <property type="match status" value="1"/>
</dbReference>
<dbReference type="PANTHER" id="PTHR42870:SF1">
    <property type="entry name" value="NON-SPECIFIC LIPID-TRANSFER PROTEIN-LIKE 2"/>
    <property type="match status" value="1"/>
</dbReference>
<dbReference type="InterPro" id="IPR055140">
    <property type="entry name" value="Thiolase_C_2"/>
</dbReference>
<name>A0ABS9DRN4_9PROT</name>
<proteinExistence type="predicted"/>
<evidence type="ECO:0000259" key="1">
    <source>
        <dbReference type="Pfam" id="PF22691"/>
    </source>
</evidence>
<dbReference type="Proteomes" id="UP001521209">
    <property type="component" value="Unassembled WGS sequence"/>
</dbReference>
<dbReference type="CDD" id="cd00829">
    <property type="entry name" value="SCP-x_thiolase"/>
    <property type="match status" value="1"/>
</dbReference>